<evidence type="ECO:0000313" key="1">
    <source>
        <dbReference type="EMBL" id="KAK4644059.1"/>
    </source>
</evidence>
<keyword evidence="2" id="KW-1185">Reference proteome</keyword>
<name>A0ABR0FJR9_9PEZI</name>
<sequence>MCQYITRLYPCGYQSPIMMLRSCDSDCKPAGAPRKPRCPLVEKSTQFFKSNLEKIKMKNSNGWDGKGAFCEGCERDECKIRRACVANLKGPDYSTRLEAYREAKKILLGEGEEEN</sequence>
<reference evidence="1 2" key="1">
    <citation type="journal article" date="2023" name="bioRxiv">
        <title>High-quality genome assemblies of four members of thePodospora anserinaspecies complex.</title>
        <authorList>
            <person name="Ament-Velasquez S.L."/>
            <person name="Vogan A.A."/>
            <person name="Wallerman O."/>
            <person name="Hartmann F."/>
            <person name="Gautier V."/>
            <person name="Silar P."/>
            <person name="Giraud T."/>
            <person name="Johannesson H."/>
        </authorList>
    </citation>
    <scope>NUCLEOTIDE SEQUENCE [LARGE SCALE GENOMIC DNA]</scope>
    <source>
        <strain evidence="1 2">CBS 112042</strain>
    </source>
</reference>
<comment type="caution">
    <text evidence="1">The sequence shown here is derived from an EMBL/GenBank/DDBJ whole genome shotgun (WGS) entry which is preliminary data.</text>
</comment>
<evidence type="ECO:0000313" key="2">
    <source>
        <dbReference type="Proteomes" id="UP001322138"/>
    </source>
</evidence>
<accession>A0ABR0FJR9</accession>
<proteinExistence type="predicted"/>
<gene>
    <name evidence="1" type="ORF">QC761_301433</name>
</gene>
<dbReference type="RefSeq" id="XP_062733035.1">
    <property type="nucleotide sequence ID" value="XM_062877297.1"/>
</dbReference>
<dbReference type="Proteomes" id="UP001322138">
    <property type="component" value="Unassembled WGS sequence"/>
</dbReference>
<dbReference type="EMBL" id="JAFFGZ010000005">
    <property type="protein sequence ID" value="KAK4644059.1"/>
    <property type="molecule type" value="Genomic_DNA"/>
</dbReference>
<organism evidence="1 2">
    <name type="scientific">Podospora bellae-mahoneyi</name>
    <dbReference type="NCBI Taxonomy" id="2093777"/>
    <lineage>
        <taxon>Eukaryota</taxon>
        <taxon>Fungi</taxon>
        <taxon>Dikarya</taxon>
        <taxon>Ascomycota</taxon>
        <taxon>Pezizomycotina</taxon>
        <taxon>Sordariomycetes</taxon>
        <taxon>Sordariomycetidae</taxon>
        <taxon>Sordariales</taxon>
        <taxon>Podosporaceae</taxon>
        <taxon>Podospora</taxon>
    </lineage>
</organism>
<dbReference type="GeneID" id="87896779"/>
<protein>
    <submittedName>
        <fullName evidence="1">Uncharacterized protein</fullName>
    </submittedName>
</protein>